<dbReference type="KEGG" id="ngl:RG1141_CH23570"/>
<feature type="transmembrane region" description="Helical" evidence="8">
    <location>
        <begin position="440"/>
        <end position="458"/>
    </location>
</feature>
<dbReference type="PATRIC" id="fig|1028801.3.peg.2400"/>
<dbReference type="PROSITE" id="PS50943">
    <property type="entry name" value="HTH_CROC1"/>
    <property type="match status" value="1"/>
</dbReference>
<feature type="transmembrane region" description="Helical" evidence="8">
    <location>
        <begin position="129"/>
        <end position="151"/>
    </location>
</feature>
<dbReference type="Gene3D" id="1.10.260.40">
    <property type="entry name" value="lambda repressor-like DNA-binding domains"/>
    <property type="match status" value="1"/>
</dbReference>
<dbReference type="GO" id="GO:0003677">
    <property type="term" value="F:DNA binding"/>
    <property type="evidence" value="ECO:0007669"/>
    <property type="project" value="InterPro"/>
</dbReference>
<evidence type="ECO:0000259" key="9">
    <source>
        <dbReference type="PROSITE" id="PS50943"/>
    </source>
</evidence>
<feature type="transmembrane region" description="Helical" evidence="8">
    <location>
        <begin position="366"/>
        <end position="387"/>
    </location>
</feature>
<dbReference type="Pfam" id="PF01381">
    <property type="entry name" value="HTH_3"/>
    <property type="match status" value="1"/>
</dbReference>
<dbReference type="GO" id="GO:0005886">
    <property type="term" value="C:plasma membrane"/>
    <property type="evidence" value="ECO:0007669"/>
    <property type="project" value="UniProtKB-SubCell"/>
</dbReference>
<feature type="transmembrane region" description="Helical" evidence="8">
    <location>
        <begin position="262"/>
        <end position="282"/>
    </location>
</feature>
<keyword evidence="4 8" id="KW-1133">Transmembrane helix</keyword>
<feature type="transmembrane region" description="Helical" evidence="8">
    <location>
        <begin position="568"/>
        <end position="591"/>
    </location>
</feature>
<dbReference type="PANTHER" id="PTHR42682:SF3">
    <property type="entry name" value="FORMATE HYDROGENLYASE SUBUNIT 3-RELATED"/>
    <property type="match status" value="1"/>
</dbReference>
<evidence type="ECO:0000256" key="7">
    <source>
        <dbReference type="RuleBase" id="RU000320"/>
    </source>
</evidence>
<feature type="transmembrane region" description="Helical" evidence="8">
    <location>
        <begin position="518"/>
        <end position="547"/>
    </location>
</feature>
<feature type="transmembrane region" description="Helical" evidence="8">
    <location>
        <begin position="339"/>
        <end position="360"/>
    </location>
</feature>
<dbReference type="SMART" id="SM00530">
    <property type="entry name" value="HTH_XRE"/>
    <property type="match status" value="1"/>
</dbReference>
<feature type="transmembrane region" description="Helical" evidence="8">
    <location>
        <begin position="749"/>
        <end position="767"/>
    </location>
</feature>
<accession>A0A068TBF6</accession>
<proteinExistence type="predicted"/>
<organism evidence="10 11">
    <name type="scientific">Neorhizobium galegae bv. officinalis bv. officinalis str. HAMBI 1141</name>
    <dbReference type="NCBI Taxonomy" id="1028801"/>
    <lineage>
        <taxon>Bacteria</taxon>
        <taxon>Pseudomonadati</taxon>
        <taxon>Pseudomonadota</taxon>
        <taxon>Alphaproteobacteria</taxon>
        <taxon>Hyphomicrobiales</taxon>
        <taxon>Rhizobiaceae</taxon>
        <taxon>Rhizobium/Agrobacterium group</taxon>
        <taxon>Neorhizobium</taxon>
    </lineage>
</organism>
<evidence type="ECO:0000256" key="3">
    <source>
        <dbReference type="ARBA" id="ARBA00022692"/>
    </source>
</evidence>
<dbReference type="InterPro" id="IPR001387">
    <property type="entry name" value="Cro/C1-type_HTH"/>
</dbReference>
<evidence type="ECO:0000313" key="10">
    <source>
        <dbReference type="EMBL" id="CDN54695.1"/>
    </source>
</evidence>
<dbReference type="Proteomes" id="UP000028186">
    <property type="component" value="Chromosome I"/>
</dbReference>
<dbReference type="CDD" id="cd00093">
    <property type="entry name" value="HTH_XRE"/>
    <property type="match status" value="1"/>
</dbReference>
<evidence type="ECO:0000313" key="11">
    <source>
        <dbReference type="Proteomes" id="UP000028186"/>
    </source>
</evidence>
<feature type="transmembrane region" description="Helical" evidence="8">
    <location>
        <begin position="210"/>
        <end position="227"/>
    </location>
</feature>
<name>A0A068TBF6_NEOGA</name>
<feature type="domain" description="HTH cro/C1-type" evidence="9">
    <location>
        <begin position="1"/>
        <end position="30"/>
    </location>
</feature>
<dbReference type="eggNOG" id="COG0651">
    <property type="taxonomic scope" value="Bacteria"/>
</dbReference>
<feature type="transmembrane region" description="Helical" evidence="8">
    <location>
        <begin position="399"/>
        <end position="420"/>
    </location>
</feature>
<feature type="transmembrane region" description="Helical" evidence="8">
    <location>
        <begin position="627"/>
        <end position="647"/>
    </location>
</feature>
<comment type="subcellular location">
    <subcellularLocation>
        <location evidence="1">Cell membrane</location>
        <topology evidence="1">Multi-pass membrane protein</topology>
    </subcellularLocation>
    <subcellularLocation>
        <location evidence="7">Membrane</location>
        <topology evidence="7">Multi-pass membrane protein</topology>
    </subcellularLocation>
</comment>
<dbReference type="AlphaFoldDB" id="A0A068TBF6"/>
<evidence type="ECO:0000256" key="8">
    <source>
        <dbReference type="SAM" id="Phobius"/>
    </source>
</evidence>
<dbReference type="Pfam" id="PF00361">
    <property type="entry name" value="Proton_antipo_M"/>
    <property type="match status" value="1"/>
</dbReference>
<keyword evidence="2" id="KW-1003">Cell membrane</keyword>
<evidence type="ECO:0000256" key="6">
    <source>
        <dbReference type="ARBA" id="ARBA00023136"/>
    </source>
</evidence>
<dbReference type="SUPFAM" id="SSF47413">
    <property type="entry name" value="lambda repressor-like DNA-binding domains"/>
    <property type="match status" value="1"/>
</dbReference>
<feature type="transmembrane region" description="Helical" evidence="8">
    <location>
        <begin position="302"/>
        <end position="327"/>
    </location>
</feature>
<evidence type="ECO:0000256" key="5">
    <source>
        <dbReference type="ARBA" id="ARBA00023002"/>
    </source>
</evidence>
<reference evidence="11" key="1">
    <citation type="journal article" date="2014" name="BMC Genomics">
        <title>Genome sequencing of two Neorhizobium galegae strains reveals a noeT gene responsible for the unusual acetylation of the nodulation factors.</title>
        <authorList>
            <person name="Osterman J."/>
            <person name="Marsh J."/>
            <person name="Laine P.K."/>
            <person name="Zeng Z."/>
            <person name="Alatalo E."/>
            <person name="Sullivan J.T."/>
            <person name="Young J.P."/>
            <person name="Thomas-Oates J."/>
            <person name="Paulin L."/>
            <person name="Lindstrom K."/>
        </authorList>
    </citation>
    <scope>NUCLEOTIDE SEQUENCE [LARGE SCALE GENOMIC DNA]</scope>
    <source>
        <strain evidence="11">HAMBI 1141</strain>
    </source>
</reference>
<dbReference type="InterPro" id="IPR010982">
    <property type="entry name" value="Lambda_DNA-bd_dom_sf"/>
</dbReference>
<gene>
    <name evidence="10" type="ORF">RG1141_CH23570</name>
</gene>
<protein>
    <submittedName>
        <fullName evidence="10">Hydrogenase-4 component B</fullName>
    </submittedName>
</protein>
<feature type="transmembrane region" description="Helical" evidence="8">
    <location>
        <begin position="178"/>
        <end position="198"/>
    </location>
</feature>
<dbReference type="EMBL" id="HG938355">
    <property type="protein sequence ID" value="CDN54695.1"/>
    <property type="molecule type" value="Genomic_DNA"/>
</dbReference>
<evidence type="ECO:0000256" key="4">
    <source>
        <dbReference type="ARBA" id="ARBA00022989"/>
    </source>
</evidence>
<keyword evidence="6 8" id="KW-0472">Membrane</keyword>
<dbReference type="PANTHER" id="PTHR42682">
    <property type="entry name" value="HYDROGENASE-4 COMPONENT F"/>
    <property type="match status" value="1"/>
</dbReference>
<dbReference type="NCBIfam" id="NF005086">
    <property type="entry name" value="PRK06521.1"/>
    <property type="match status" value="1"/>
</dbReference>
<feature type="transmembrane region" description="Helical" evidence="8">
    <location>
        <begin position="478"/>
        <end position="498"/>
    </location>
</feature>
<dbReference type="HOGENOM" id="CLU_007100_8_1_5"/>
<dbReference type="InterPro" id="IPR052175">
    <property type="entry name" value="ComplexI-like_HydComp"/>
</dbReference>
<feature type="transmembrane region" description="Helical" evidence="8">
    <location>
        <begin position="233"/>
        <end position="250"/>
    </location>
</feature>
<keyword evidence="5" id="KW-0560">Oxidoreductase</keyword>
<evidence type="ECO:0000256" key="2">
    <source>
        <dbReference type="ARBA" id="ARBA00022475"/>
    </source>
</evidence>
<keyword evidence="3 7" id="KW-0812">Transmembrane</keyword>
<dbReference type="GO" id="GO:0016491">
    <property type="term" value="F:oxidoreductase activity"/>
    <property type="evidence" value="ECO:0007669"/>
    <property type="project" value="UniProtKB-KW"/>
</dbReference>
<evidence type="ECO:0000256" key="1">
    <source>
        <dbReference type="ARBA" id="ARBA00004651"/>
    </source>
</evidence>
<dbReference type="InterPro" id="IPR001750">
    <property type="entry name" value="ND/Mrp_TM"/>
</dbReference>
<feature type="transmembrane region" description="Helical" evidence="8">
    <location>
        <begin position="101"/>
        <end position="122"/>
    </location>
</feature>
<sequence length="768" mass="81821">MRAARALLGIDQRKLAELAGISVPTIQRMEASADVVRGNVDSLMRLLAALDRAGIELIGEGAASENGGGGPTEGRSGTFRKREAGTIRTHAWSEEAPMTSVLVMLLCVAAFLATAALAVFMARSKQATAVIYGLSLSIAAVAFATGLVQLVSPPAEVPILMLPFSLPWLGAHFRLDPLAAFFLLVVDLGGAFASLYGLGYGRHEHAPHRVLPFFPAFLAGMNLVILADDAFTFLLSWEFMSLASWALVMAHHRDAENRRAGYLYIVMASFGTLALLLAFGLMAGPDGAYGFAAMRGMDHTPLATGLVLVLLLVGAGSKAGLVPLHVWLPLAHPAAPSHVSALMSGVMTKVAVYCFIRVLFDLVGAPAWWSGLLVLLIGSGTAVLGILHALMERDLKRMLAYSTIENIGVVFVGLGLALAFKDAGMELAAALAVTAALFHVLNHSFFKSLLFFGAGAVLTRTGERDMEKLGGLIHRMPVTAFTFLVGCMAISALPPFNGFASEWLAFQAILQSPDLPQWALTILVPAVGGLLALSAALAAACFVRAFGIAFLGRPRTDPAANASEADRFSLAAMSILAALCLLAGILPGIVIDALAPVTQLLVGGRMPVQTDMPWLSIVPVTESRSSYNGLLVFLFIGFSAWLAAGLVHRFASRALRRAPAWDCGFAQIDATMQYSAGSFAQPVRRVFGTLVFRARERVDMPPPGTLSPARFALETHDLVWEGLYLPIAGAVGYVAEKLNYLQFLTIRRYLSLVFLALVLLLLVLALWS</sequence>